<sequence length="301" mass="34537">MYYLCFLLLIVIVLVEVSFFTLFERSVLGYLQGRKGPNKLGYLGIMQPFGDAIKLFSSEFIRPLVSNYGVYLHAPMLGMILSLMLWLVYPFFFLMSTFMYGLLYFVCVSSINVYVLLAFGWSSNSVYGMLGSLRGVAQTISYEVNMIIVLMSVVFLIQSFNLLELSVSQLYVWFIVFMSPLTFILMTSLFAETNRSPFDFAEGESELVSGFNIEYSGGGFSFIFMSEYSSIMFVSLVLDMLFLGGNMSSFMFFLNSVFIMYLFIWVRGSFPRYRYDKLMGLAWSVYLPISLNMLVFFMSLS</sequence>
<dbReference type="EMBL" id="GQ884145">
    <property type="protein sequence ID" value="ACV96712.1"/>
    <property type="molecule type" value="Genomic_DNA"/>
</dbReference>
<evidence type="ECO:0000256" key="4">
    <source>
        <dbReference type="ARBA" id="ARBA00021009"/>
    </source>
</evidence>
<comment type="function">
    <text evidence="1">Core subunit of the mitochondrial membrane respiratory chain NADH dehydrogenase (Complex I) that is believed to belong to the minimal assembly required for catalysis. Complex I functions in the transfer of electrons from NADH to the respiratory chain. The immediate electron acceptor for the enzyme is believed to be ubiquinone.</text>
</comment>
<evidence type="ECO:0000256" key="9">
    <source>
        <dbReference type="ARBA" id="ARBA00023075"/>
    </source>
</evidence>
<dbReference type="CTD" id="4535"/>
<feature type="transmembrane region" description="Helical" evidence="14">
    <location>
        <begin position="250"/>
        <end position="268"/>
    </location>
</feature>
<keyword evidence="10 13" id="KW-0496">Mitochondrion</keyword>
<reference evidence="15" key="1">
    <citation type="journal article" date="2013" name="Syst. Entomol.">
        <title>Phylogenomics of Hemiptera (Insecta: Paraneoptera) based on mitochondrial genomes.</title>
        <authorList>
            <person name="Cui Y."/>
            <person name="Xie G."/>
            <person name="Hua J."/>
            <person name="Dang K."/>
            <person name="Zhou J."/>
            <person name="Liu X."/>
            <person name="Wang G."/>
            <person name="Yu X."/>
            <person name="Bu W."/>
        </authorList>
    </citation>
    <scope>NUCLEOTIDE SEQUENCE</scope>
</reference>
<feature type="transmembrane region" description="Helical" evidence="14">
    <location>
        <begin position="142"/>
        <end position="163"/>
    </location>
</feature>
<dbReference type="AlphaFoldDB" id="L7N6H7"/>
<evidence type="ECO:0000256" key="2">
    <source>
        <dbReference type="ARBA" id="ARBA00004448"/>
    </source>
</evidence>
<comment type="subcellular location">
    <subcellularLocation>
        <location evidence="2 12">Mitochondrion inner membrane</location>
        <topology evidence="2 12">Multi-pass membrane protein</topology>
    </subcellularLocation>
</comment>
<comment type="similarity">
    <text evidence="3 12">Belongs to the complex I subunit 1 family.</text>
</comment>
<evidence type="ECO:0000256" key="5">
    <source>
        <dbReference type="ARBA" id="ARBA00022448"/>
    </source>
</evidence>
<evidence type="ECO:0000256" key="7">
    <source>
        <dbReference type="ARBA" id="ARBA00022792"/>
    </source>
</evidence>
<gene>
    <name evidence="15" type="primary">ND1</name>
</gene>
<feature type="transmembrane region" description="Helical" evidence="14">
    <location>
        <begin position="280"/>
        <end position="300"/>
    </location>
</feature>
<keyword evidence="7" id="KW-0999">Mitochondrion inner membrane</keyword>
<evidence type="ECO:0000256" key="1">
    <source>
        <dbReference type="ARBA" id="ARBA00003257"/>
    </source>
</evidence>
<keyword evidence="6 12" id="KW-0812">Transmembrane</keyword>
<dbReference type="PROSITE" id="PS00668">
    <property type="entry name" value="COMPLEX1_ND1_2"/>
    <property type="match status" value="1"/>
</dbReference>
<dbReference type="HAMAP" id="MF_01350">
    <property type="entry name" value="NDH1_NuoH"/>
    <property type="match status" value="1"/>
</dbReference>
<protein>
    <recommendedName>
        <fullName evidence="4 13">NADH-ubiquinone oxidoreductase chain 1</fullName>
        <ecNumber evidence="13">7.1.1.2</ecNumber>
    </recommendedName>
</protein>
<name>L7N6H7_9HEMI</name>
<evidence type="ECO:0000256" key="14">
    <source>
        <dbReference type="SAM" id="Phobius"/>
    </source>
</evidence>
<proteinExistence type="inferred from homology"/>
<feature type="transmembrane region" description="Helical" evidence="14">
    <location>
        <begin position="101"/>
        <end position="122"/>
    </location>
</feature>
<keyword evidence="12" id="KW-0520">NAD</keyword>
<evidence type="ECO:0000313" key="15">
    <source>
        <dbReference type="EMBL" id="ACV96712.1"/>
    </source>
</evidence>
<organism evidence="15">
    <name type="scientific">Hackeriella veitchi</name>
    <dbReference type="NCBI Taxonomy" id="60873"/>
    <lineage>
        <taxon>Eukaryota</taxon>
        <taxon>Metazoa</taxon>
        <taxon>Ecdysozoa</taxon>
        <taxon>Arthropoda</taxon>
        <taxon>Hexapoda</taxon>
        <taxon>Insecta</taxon>
        <taxon>Pterygota</taxon>
        <taxon>Neoptera</taxon>
        <taxon>Paraneoptera</taxon>
        <taxon>Hemiptera</taxon>
        <taxon>Coleorrhyncha</taxon>
        <taxon>Peloridiidae</taxon>
        <taxon>Hackeriella</taxon>
    </lineage>
</organism>
<keyword evidence="5" id="KW-0813">Transport</keyword>
<dbReference type="EC" id="7.1.1.2" evidence="13"/>
<dbReference type="GO" id="GO:0005743">
    <property type="term" value="C:mitochondrial inner membrane"/>
    <property type="evidence" value="ECO:0007669"/>
    <property type="project" value="UniProtKB-SubCell"/>
</dbReference>
<dbReference type="RefSeq" id="YP_007474200.1">
    <property type="nucleotide sequence ID" value="NC_020309.1"/>
</dbReference>
<feature type="transmembrane region" description="Helical" evidence="14">
    <location>
        <begin position="70"/>
        <end position="89"/>
    </location>
</feature>
<feature type="transmembrane region" description="Helical" evidence="14">
    <location>
        <begin position="170"/>
        <end position="191"/>
    </location>
</feature>
<dbReference type="PANTHER" id="PTHR11432">
    <property type="entry name" value="NADH DEHYDROGENASE SUBUNIT 1"/>
    <property type="match status" value="1"/>
</dbReference>
<dbReference type="GO" id="GO:0008137">
    <property type="term" value="F:NADH dehydrogenase (ubiquinone) activity"/>
    <property type="evidence" value="ECO:0007669"/>
    <property type="project" value="UniProtKB-EC"/>
</dbReference>
<dbReference type="GO" id="GO:0009060">
    <property type="term" value="P:aerobic respiration"/>
    <property type="evidence" value="ECO:0007669"/>
    <property type="project" value="TreeGrafter"/>
</dbReference>
<evidence type="ECO:0000256" key="13">
    <source>
        <dbReference type="RuleBase" id="RU000473"/>
    </source>
</evidence>
<evidence type="ECO:0000256" key="8">
    <source>
        <dbReference type="ARBA" id="ARBA00022989"/>
    </source>
</evidence>
<keyword evidence="8 14" id="KW-1133">Transmembrane helix</keyword>
<keyword evidence="11 14" id="KW-0472">Membrane</keyword>
<dbReference type="GO" id="GO:0003954">
    <property type="term" value="F:NADH dehydrogenase activity"/>
    <property type="evidence" value="ECO:0007669"/>
    <property type="project" value="TreeGrafter"/>
</dbReference>
<comment type="catalytic activity">
    <reaction evidence="13">
        <text>a ubiquinone + NADH + 5 H(+)(in) = a ubiquinol + NAD(+) + 4 H(+)(out)</text>
        <dbReference type="Rhea" id="RHEA:29091"/>
        <dbReference type="Rhea" id="RHEA-COMP:9565"/>
        <dbReference type="Rhea" id="RHEA-COMP:9566"/>
        <dbReference type="ChEBI" id="CHEBI:15378"/>
        <dbReference type="ChEBI" id="CHEBI:16389"/>
        <dbReference type="ChEBI" id="CHEBI:17976"/>
        <dbReference type="ChEBI" id="CHEBI:57540"/>
        <dbReference type="ChEBI" id="CHEBI:57945"/>
        <dbReference type="EC" id="7.1.1.2"/>
    </reaction>
</comment>
<evidence type="ECO:0000256" key="10">
    <source>
        <dbReference type="ARBA" id="ARBA00023128"/>
    </source>
</evidence>
<evidence type="ECO:0000256" key="6">
    <source>
        <dbReference type="ARBA" id="ARBA00022692"/>
    </source>
</evidence>
<dbReference type="InterPro" id="IPR001694">
    <property type="entry name" value="NADH_UbQ_OxRdtase_su1/FPO"/>
</dbReference>
<geneLocation type="mitochondrion" evidence="15"/>
<dbReference type="Pfam" id="PF00146">
    <property type="entry name" value="NADHdh"/>
    <property type="match status" value="1"/>
</dbReference>
<keyword evidence="9 13" id="KW-0830">Ubiquinone</keyword>
<evidence type="ECO:0000256" key="3">
    <source>
        <dbReference type="ARBA" id="ARBA00010535"/>
    </source>
</evidence>
<dbReference type="PANTHER" id="PTHR11432:SF3">
    <property type="entry name" value="NADH-UBIQUINONE OXIDOREDUCTASE CHAIN 1"/>
    <property type="match status" value="1"/>
</dbReference>
<dbReference type="InterPro" id="IPR018086">
    <property type="entry name" value="NADH_UbQ_OxRdtase_su1_CS"/>
</dbReference>
<accession>L7N6H7</accession>
<evidence type="ECO:0000256" key="12">
    <source>
        <dbReference type="RuleBase" id="RU000471"/>
    </source>
</evidence>
<evidence type="ECO:0000256" key="11">
    <source>
        <dbReference type="ARBA" id="ARBA00023136"/>
    </source>
</evidence>
<dbReference type="GeneID" id="14656945"/>